<accession>A0ACC5R674</accession>
<gene>
    <name evidence="1" type="ORF">JHL16_17120</name>
</gene>
<keyword evidence="2" id="KW-1185">Reference proteome</keyword>
<sequence>MLKVLTCLTVDHDLRLVAIAAAICTLGSFVALRLFMRARASDGALRRQWLLLAGTAAGTATWATHFLAMLAFAPTLPTGYDPFLTTLSLVIAVGALTTAFAIAAWSSTSFHPRLGGALAGLGISAMHYTGMAGFRVAGQVEWDKGYVVASVVASVLLGMLAIHFARRPDGWRGRYGAGLAFVLAICSLHFTGMAAVTILPDPLIDVPLGAVPKHVMVFFIAAASALVLTIGIAAYFADKSARGEGQARLRRLANAAIEGLVIVKDGRIIDVNTSFEELTGYRRDQVVNRGLFDTILTLEDDVPVLDAVKSEGMLRGADGRLIPVELLSKPADSVAGSRVYSVRDLTEKKMAEGRIHYLAHFDSLTGLPNRSSFLDRLASEIREAKERDKSFALLSFDLDRFKEANDMFGHAAGDLVLAEIARRFTASLKGAEFAARFGGDEFFAILPDAGRPEQVMDFADRIQTALRAPMMFEGNEIHIGASVGIALFPADAADAPELMANADLAMYRAKDTAAGRACFFEPGMDLQMRERRSLARDLRLALAQGEFELYYQPQSRLTDNLTIGYEALIRWHHPTRGLIPPAEFIPIAEETGLIVQIGEWVLRQACATAASWAEPYRIAVNLSPVQFSHGALPETVHAILVETGLSPKRLELEVTESLLISDPDTALHILRRLKGLGVSIAMDDFGTGYSSLSTLQSFPFDKIKIDRSFLDKLGKHRKAASIIRAVLALGRSLEIPVLAEGIETKAHLDFLRQEGCDEAQGYFLGRPMPVGMMFPQAAAGVA</sequence>
<reference evidence="1" key="1">
    <citation type="submission" date="2021-01" db="EMBL/GenBank/DDBJ databases">
        <authorList>
            <person name="Sun Q."/>
        </authorList>
    </citation>
    <scope>NUCLEOTIDE SEQUENCE</scope>
    <source>
        <strain evidence="1">YIM B02566</strain>
    </source>
</reference>
<dbReference type="Proteomes" id="UP000616151">
    <property type="component" value="Unassembled WGS sequence"/>
</dbReference>
<name>A0ACC5R674_9HYPH</name>
<evidence type="ECO:0000313" key="1">
    <source>
        <dbReference type="EMBL" id="MBK1868082.1"/>
    </source>
</evidence>
<proteinExistence type="predicted"/>
<evidence type="ECO:0000313" key="2">
    <source>
        <dbReference type="Proteomes" id="UP000616151"/>
    </source>
</evidence>
<organism evidence="1 2">
    <name type="scientific">Taklimakanibacter albus</name>
    <dbReference type="NCBI Taxonomy" id="2800327"/>
    <lineage>
        <taxon>Bacteria</taxon>
        <taxon>Pseudomonadati</taxon>
        <taxon>Pseudomonadota</taxon>
        <taxon>Alphaproteobacteria</taxon>
        <taxon>Hyphomicrobiales</taxon>
        <taxon>Aestuariivirgaceae</taxon>
        <taxon>Taklimakanibacter</taxon>
    </lineage>
</organism>
<comment type="caution">
    <text evidence="1">The sequence shown here is derived from an EMBL/GenBank/DDBJ whole genome shotgun (WGS) entry which is preliminary data.</text>
</comment>
<protein>
    <submittedName>
        <fullName evidence="1">EAL domain-containing protein</fullName>
    </submittedName>
</protein>
<dbReference type="EMBL" id="JAENHL010000007">
    <property type="protein sequence ID" value="MBK1868082.1"/>
    <property type="molecule type" value="Genomic_DNA"/>
</dbReference>